<evidence type="ECO:0000259" key="3">
    <source>
        <dbReference type="SMART" id="SM00909"/>
    </source>
</evidence>
<feature type="domain" description="GerMN" evidence="3">
    <location>
        <begin position="219"/>
        <end position="306"/>
    </location>
</feature>
<evidence type="ECO:0000256" key="1">
    <source>
        <dbReference type="SAM" id="MobiDB-lite"/>
    </source>
</evidence>
<evidence type="ECO:0000313" key="4">
    <source>
        <dbReference type="EMBL" id="TCO85828.1"/>
    </source>
</evidence>
<sequence>MRKNKFFAVLFLSLCLMLSTAGCSSVRNIWNKLGHKENAEVTTTEASHGIYQMNLGETRLIKTAYGITTDSTEELIKACIEGMKQTPSDNAYKCLIYGDVQVTDYTYDSNSRLVTLYFDSAYSKLTASREILTRAGIVKTLTQFSDEIQYVSFVIGNQPMTTADGSVMMMRGKDFVDNISGNMEYVREDYVTMYFVSEDGTKLQAEDVVLKYLSKINLETALVNSLVSGPITKGLKPSLSPDTVVNKVNIREGICYVDVDKTFLERVNGQRFELNIYSVVNTLTQMTGVSRVQFLIDGVIFNGSVEGIHIDGMFEKNMSLVYRPEKEGQNADPTPKPPEDGDALKRDIEQQLKDNTVTSENTNSVETVADEAESSEMPVEAEAPTEPIPEANGENTGE</sequence>
<feature type="signal peptide" evidence="2">
    <location>
        <begin position="1"/>
        <end position="21"/>
    </location>
</feature>
<dbReference type="PROSITE" id="PS51257">
    <property type="entry name" value="PROKAR_LIPOPROTEIN"/>
    <property type="match status" value="1"/>
</dbReference>
<dbReference type="Proteomes" id="UP000295711">
    <property type="component" value="Unassembled WGS sequence"/>
</dbReference>
<gene>
    <name evidence="4" type="ORF">EV212_102143</name>
</gene>
<feature type="region of interest" description="Disordered" evidence="1">
    <location>
        <begin position="325"/>
        <end position="398"/>
    </location>
</feature>
<keyword evidence="5" id="KW-1185">Reference proteome</keyword>
<evidence type="ECO:0000313" key="5">
    <source>
        <dbReference type="Proteomes" id="UP000295711"/>
    </source>
</evidence>
<comment type="caution">
    <text evidence="4">The sequence shown here is derived from an EMBL/GenBank/DDBJ whole genome shotgun (WGS) entry which is preliminary data.</text>
</comment>
<dbReference type="Pfam" id="PF10646">
    <property type="entry name" value="Germane"/>
    <property type="match status" value="2"/>
</dbReference>
<dbReference type="EMBL" id="SLXA01000002">
    <property type="protein sequence ID" value="TCO85828.1"/>
    <property type="molecule type" value="Genomic_DNA"/>
</dbReference>
<feature type="domain" description="GerMN" evidence="3">
    <location>
        <begin position="76"/>
        <end position="164"/>
    </location>
</feature>
<feature type="chain" id="PRO_5039633577" evidence="2">
    <location>
        <begin position="22"/>
        <end position="398"/>
    </location>
</feature>
<name>A0A4R2LFD0_9FIRM</name>
<dbReference type="InterPro" id="IPR019606">
    <property type="entry name" value="GerMN"/>
</dbReference>
<dbReference type="AlphaFoldDB" id="A0A4R2LFD0"/>
<keyword evidence="2" id="KW-0732">Signal</keyword>
<evidence type="ECO:0000256" key="2">
    <source>
        <dbReference type="SAM" id="SignalP"/>
    </source>
</evidence>
<feature type="compositionally biased region" description="Polar residues" evidence="1">
    <location>
        <begin position="353"/>
        <end position="366"/>
    </location>
</feature>
<feature type="compositionally biased region" description="Low complexity" evidence="1">
    <location>
        <begin position="378"/>
        <end position="391"/>
    </location>
</feature>
<protein>
    <submittedName>
        <fullName evidence="4">Sporulation and spore germination protein</fullName>
    </submittedName>
</protein>
<dbReference type="SMART" id="SM00909">
    <property type="entry name" value="Germane"/>
    <property type="match status" value="2"/>
</dbReference>
<proteinExistence type="predicted"/>
<feature type="compositionally biased region" description="Basic and acidic residues" evidence="1">
    <location>
        <begin position="337"/>
        <end position="352"/>
    </location>
</feature>
<accession>A0A4R2LFD0</accession>
<reference evidence="4 5" key="1">
    <citation type="submission" date="2019-03" db="EMBL/GenBank/DDBJ databases">
        <title>Genomic Encyclopedia of Type Strains, Phase IV (KMG-IV): sequencing the most valuable type-strain genomes for metagenomic binning, comparative biology and taxonomic classification.</title>
        <authorList>
            <person name="Goeker M."/>
        </authorList>
    </citation>
    <scope>NUCLEOTIDE SEQUENCE [LARGE SCALE GENOMIC DNA]</scope>
    <source>
        <strain evidence="4 5">DSM 28559</strain>
    </source>
</reference>
<dbReference type="OrthoDB" id="9809406at2"/>
<dbReference type="RefSeq" id="WP_132088685.1">
    <property type="nucleotide sequence ID" value="NZ_JANKAQ010000001.1"/>
</dbReference>
<organism evidence="4 5">
    <name type="scientific">Frisingicoccus caecimuris</name>
    <dbReference type="NCBI Taxonomy" id="1796636"/>
    <lineage>
        <taxon>Bacteria</taxon>
        <taxon>Bacillati</taxon>
        <taxon>Bacillota</taxon>
        <taxon>Clostridia</taxon>
        <taxon>Lachnospirales</taxon>
        <taxon>Lachnospiraceae</taxon>
        <taxon>Frisingicoccus</taxon>
    </lineage>
</organism>